<feature type="domain" description="FAD-binding" evidence="1">
    <location>
        <begin position="3"/>
        <end position="323"/>
    </location>
</feature>
<keyword evidence="2" id="KW-0560">Oxidoreductase</keyword>
<keyword evidence="2" id="KW-0503">Monooxygenase</keyword>
<accession>A0ABZ1YRF0</accession>
<evidence type="ECO:0000313" key="3">
    <source>
        <dbReference type="Proteomes" id="UP001432062"/>
    </source>
</evidence>
<organism evidence="2 3">
    <name type="scientific">Nocardia vinacea</name>
    <dbReference type="NCBI Taxonomy" id="96468"/>
    <lineage>
        <taxon>Bacteria</taxon>
        <taxon>Bacillati</taxon>
        <taxon>Actinomycetota</taxon>
        <taxon>Actinomycetes</taxon>
        <taxon>Mycobacteriales</taxon>
        <taxon>Nocardiaceae</taxon>
        <taxon>Nocardia</taxon>
    </lineage>
</organism>
<gene>
    <name evidence="2" type="ORF">OG563_35945</name>
</gene>
<dbReference type="Proteomes" id="UP001432062">
    <property type="component" value="Chromosome"/>
</dbReference>
<dbReference type="InterPro" id="IPR051704">
    <property type="entry name" value="FAD_aromatic-hydroxylase"/>
</dbReference>
<sequence length="403" mass="43726">MRILISGASIAGQTLAYWLVRHGFQPTIVERAAGLRVGGQGVDVRDQAIEVAERMGIMSQIRSAAADVAGMRFVNTTGDSIAQVDMQKIKDKYASAEVEIMRGDLVRILHGSNGDVEYLFGDSIRALDEDDDGVTVTFEHAPQRRFDLVIGADGLHSAVRRLAFGPESNFVRHLDHYFAFGNADAALGPNRWVSVYNTPGAMAGIYRSGNHAQAKAYFMFRSPLLDLDPRDTAAARALLTERFGTESAWHVAQLLDGALADPDLYFDSLGQVHMDSWSTGRIALVGDAAYCASPASGAGAELALVGAYRLAGALAAAHGDHRAGFRRYEQSHRALVDRKQQIGPNLRLMVPKTRSGMAIRNTLTRLPVLESMAGMERIMASKTNESLPEYPEIPVTAKACRPA</sequence>
<name>A0ABZ1YRF0_9NOCA</name>
<dbReference type="PANTHER" id="PTHR46865:SF2">
    <property type="entry name" value="MONOOXYGENASE"/>
    <property type="match status" value="1"/>
</dbReference>
<dbReference type="SUPFAM" id="SSF51905">
    <property type="entry name" value="FAD/NAD(P)-binding domain"/>
    <property type="match status" value="1"/>
</dbReference>
<dbReference type="GO" id="GO:0004497">
    <property type="term" value="F:monooxygenase activity"/>
    <property type="evidence" value="ECO:0007669"/>
    <property type="project" value="UniProtKB-KW"/>
</dbReference>
<dbReference type="Pfam" id="PF01494">
    <property type="entry name" value="FAD_binding_3"/>
    <property type="match status" value="1"/>
</dbReference>
<dbReference type="InterPro" id="IPR002938">
    <property type="entry name" value="FAD-bd"/>
</dbReference>
<dbReference type="InterPro" id="IPR036188">
    <property type="entry name" value="FAD/NAD-bd_sf"/>
</dbReference>
<protein>
    <submittedName>
        <fullName evidence="2">FAD-dependent monooxygenase</fullName>
    </submittedName>
</protein>
<dbReference type="RefSeq" id="WP_329407488.1">
    <property type="nucleotide sequence ID" value="NZ_CP109441.1"/>
</dbReference>
<keyword evidence="3" id="KW-1185">Reference proteome</keyword>
<dbReference type="Gene3D" id="3.50.50.60">
    <property type="entry name" value="FAD/NAD(P)-binding domain"/>
    <property type="match status" value="1"/>
</dbReference>
<dbReference type="PANTHER" id="PTHR46865">
    <property type="entry name" value="OXIDOREDUCTASE-RELATED"/>
    <property type="match status" value="1"/>
</dbReference>
<evidence type="ECO:0000259" key="1">
    <source>
        <dbReference type="Pfam" id="PF01494"/>
    </source>
</evidence>
<reference evidence="2" key="1">
    <citation type="submission" date="2022-10" db="EMBL/GenBank/DDBJ databases">
        <title>The complete genomes of actinobacterial strains from the NBC collection.</title>
        <authorList>
            <person name="Joergensen T.S."/>
            <person name="Alvarez Arevalo M."/>
            <person name="Sterndorff E.B."/>
            <person name="Faurdal D."/>
            <person name="Vuksanovic O."/>
            <person name="Mourched A.-S."/>
            <person name="Charusanti P."/>
            <person name="Shaw S."/>
            <person name="Blin K."/>
            <person name="Weber T."/>
        </authorList>
    </citation>
    <scope>NUCLEOTIDE SEQUENCE</scope>
    <source>
        <strain evidence="2">NBC_01482</strain>
    </source>
</reference>
<evidence type="ECO:0000313" key="2">
    <source>
        <dbReference type="EMBL" id="WUV44525.1"/>
    </source>
</evidence>
<dbReference type="Gene3D" id="3.30.9.10">
    <property type="entry name" value="D-Amino Acid Oxidase, subunit A, domain 2"/>
    <property type="match status" value="1"/>
</dbReference>
<dbReference type="EMBL" id="CP109441">
    <property type="protein sequence ID" value="WUV44525.1"/>
    <property type="molecule type" value="Genomic_DNA"/>
</dbReference>
<proteinExistence type="predicted"/>
<dbReference type="PRINTS" id="PR00420">
    <property type="entry name" value="RNGMNOXGNASE"/>
</dbReference>